<keyword evidence="1" id="KW-1133">Transmembrane helix</keyword>
<feature type="transmembrane region" description="Helical" evidence="1">
    <location>
        <begin position="41"/>
        <end position="60"/>
    </location>
</feature>
<dbReference type="AlphaFoldDB" id="M1AT60"/>
<keyword evidence="1" id="KW-0812">Transmembrane</keyword>
<dbReference type="Gramene" id="PGSC0003DMT400029634">
    <property type="protein sequence ID" value="PGSC0003DMT400029634"/>
    <property type="gene ID" value="PGSC0003DMG400011394"/>
</dbReference>
<reference evidence="2" key="2">
    <citation type="submission" date="2015-06" db="UniProtKB">
        <authorList>
            <consortium name="EnsemblPlants"/>
        </authorList>
    </citation>
    <scope>IDENTIFICATION</scope>
    <source>
        <strain evidence="2">DM1-3 516 R44</strain>
    </source>
</reference>
<dbReference type="ExpressionAtlas" id="M1AT60">
    <property type="expression patterns" value="baseline"/>
</dbReference>
<reference evidence="3" key="1">
    <citation type="journal article" date="2011" name="Nature">
        <title>Genome sequence and analysis of the tuber crop potato.</title>
        <authorList>
            <consortium name="The Potato Genome Sequencing Consortium"/>
        </authorList>
    </citation>
    <scope>NUCLEOTIDE SEQUENCE [LARGE SCALE GENOMIC DNA]</scope>
    <source>
        <strain evidence="3">cv. DM1-3 516 R44</strain>
    </source>
</reference>
<dbReference type="EnsemblPlants" id="PGSC0003DMT400029634">
    <property type="protein sequence ID" value="PGSC0003DMT400029634"/>
    <property type="gene ID" value="PGSC0003DMG400011394"/>
</dbReference>
<protein>
    <submittedName>
        <fullName evidence="2">Uncharacterized protein</fullName>
    </submittedName>
</protein>
<dbReference type="Proteomes" id="UP000011115">
    <property type="component" value="Unassembled WGS sequence"/>
</dbReference>
<evidence type="ECO:0000313" key="3">
    <source>
        <dbReference type="Proteomes" id="UP000011115"/>
    </source>
</evidence>
<name>M1AT60_SOLTU</name>
<sequence>MYLIRQSSHSCFLIVVAAEGWFAESSSNQVLLDPQTFRVFLYNSLIPFNLLFLIPLHINLRIVHSLSGINNLLCVIWLKVKDILPDYHYMLNL</sequence>
<dbReference type="HOGENOM" id="CLU_2403877_0_0_1"/>
<evidence type="ECO:0000256" key="1">
    <source>
        <dbReference type="SAM" id="Phobius"/>
    </source>
</evidence>
<keyword evidence="3" id="KW-1185">Reference proteome</keyword>
<keyword evidence="1" id="KW-0472">Membrane</keyword>
<accession>M1AT60</accession>
<organism evidence="2 3">
    <name type="scientific">Solanum tuberosum</name>
    <name type="common">Potato</name>
    <dbReference type="NCBI Taxonomy" id="4113"/>
    <lineage>
        <taxon>Eukaryota</taxon>
        <taxon>Viridiplantae</taxon>
        <taxon>Streptophyta</taxon>
        <taxon>Embryophyta</taxon>
        <taxon>Tracheophyta</taxon>
        <taxon>Spermatophyta</taxon>
        <taxon>Magnoliopsida</taxon>
        <taxon>eudicotyledons</taxon>
        <taxon>Gunneridae</taxon>
        <taxon>Pentapetalae</taxon>
        <taxon>asterids</taxon>
        <taxon>lamiids</taxon>
        <taxon>Solanales</taxon>
        <taxon>Solanaceae</taxon>
        <taxon>Solanoideae</taxon>
        <taxon>Solaneae</taxon>
        <taxon>Solanum</taxon>
    </lineage>
</organism>
<proteinExistence type="predicted"/>
<evidence type="ECO:0000313" key="2">
    <source>
        <dbReference type="EnsemblPlants" id="PGSC0003DMT400029634"/>
    </source>
</evidence>